<evidence type="ECO:0000313" key="2">
    <source>
        <dbReference type="Proteomes" id="UP000753802"/>
    </source>
</evidence>
<comment type="caution">
    <text evidence="1">The sequence shown here is derived from an EMBL/GenBank/DDBJ whole genome shotgun (WGS) entry which is preliminary data.</text>
</comment>
<proteinExistence type="predicted"/>
<dbReference type="Proteomes" id="UP000753802">
    <property type="component" value="Unassembled WGS sequence"/>
</dbReference>
<evidence type="ECO:0008006" key="3">
    <source>
        <dbReference type="Google" id="ProtNLM"/>
    </source>
</evidence>
<reference evidence="1 2" key="1">
    <citation type="submission" date="2020-01" db="EMBL/GenBank/DDBJ databases">
        <title>Genome analysis.</title>
        <authorList>
            <person name="Wu S."/>
            <person name="Wang G."/>
        </authorList>
    </citation>
    <scope>NUCLEOTIDE SEQUENCE [LARGE SCALE GENOMIC DNA]</scope>
    <source>
        <strain evidence="1 2">SYL130</strain>
    </source>
</reference>
<keyword evidence="2" id="KW-1185">Reference proteome</keyword>
<dbReference type="Gene3D" id="3.90.930.1">
    <property type="match status" value="1"/>
</dbReference>
<dbReference type="EMBL" id="JAACJS010000002">
    <property type="protein sequence ID" value="NCI48755.1"/>
    <property type="molecule type" value="Genomic_DNA"/>
</dbReference>
<name>A0ABW9ZUK9_9BACT</name>
<dbReference type="InterPro" id="IPR011652">
    <property type="entry name" value="MORN_2"/>
</dbReference>
<gene>
    <name evidence="1" type="ORF">GWC95_02400</name>
</gene>
<evidence type="ECO:0000313" key="1">
    <source>
        <dbReference type="EMBL" id="NCI48755.1"/>
    </source>
</evidence>
<protein>
    <recommendedName>
        <fullName evidence="3">MORN repeat variant</fullName>
    </recommendedName>
</protein>
<dbReference type="Pfam" id="PF07661">
    <property type="entry name" value="MORN_2"/>
    <property type="match status" value="3"/>
</dbReference>
<accession>A0ABW9ZUK9</accession>
<dbReference type="RefSeq" id="WP_161817067.1">
    <property type="nucleotide sequence ID" value="NZ_JAACJS010000002.1"/>
</dbReference>
<dbReference type="SUPFAM" id="SSF82185">
    <property type="entry name" value="Histone H3 K4-specific methyltransferase SET7/9 N-terminal domain"/>
    <property type="match status" value="1"/>
</dbReference>
<sequence length="157" mass="18398">MERQVQLIFMHSFIKRTHIFLPALFLCTLQLDAQEKKEIKKYYSNGKLEGTGFLLDGKRTGTWTMYFENGKVSKKINYKNDVEDGLTVSFFADGKINEQIYYANGNVDSLRRYFRTGKLKERTVYSNGRHDRKTTLYDSIGTGKSDYLYRDGRFIKP</sequence>
<organism evidence="1 2">
    <name type="scientific">Sediminibacterium roseum</name>
    <dbReference type="NCBI Taxonomy" id="1978412"/>
    <lineage>
        <taxon>Bacteria</taxon>
        <taxon>Pseudomonadati</taxon>
        <taxon>Bacteroidota</taxon>
        <taxon>Chitinophagia</taxon>
        <taxon>Chitinophagales</taxon>
        <taxon>Chitinophagaceae</taxon>
        <taxon>Sediminibacterium</taxon>
    </lineage>
</organism>